<sequence>MVSRVASLRAVAGARRCFGAAARLCEIAPSVWRVGEGRPRVAVLGGVHGNELSGVEVVKRLVSEMCDTTEHVEGEITLAIGNPPAVSRGVRFVHQDLNRCFQEVVGDPAMPLGMEHEQSRAQVLMPSLRGLDVLLDLHATNKPSKPFARLPGPVAGRKERFASAERVFLRALPASCRTILWDPDTLIAGGAMSDEYALQHAPFEACQRSGEQIHPAYICYESGLASDKSSAGAIYSAVRACFAELGILRYPDTDSAVEEAVGRDWEHFEITDVFKLDSRGYEWINGFGSQNFQVLPPGAAFGRRLEPLEELIAPTGRDSYLIFPKGKAFWIPGWPLGWLARKLVLPLDVGDIQKRRKLLGYEEGDVNESADLGLGCGNPLTTANLQPGEVVLDLGSGAGMDCFIAAKQVGPKGHVLGVDMTPEMLVKARATAANDKVSNVLLAFLSG</sequence>
<dbReference type="EMBL" id="LSRX01000170">
    <property type="protein sequence ID" value="OLQ05993.1"/>
    <property type="molecule type" value="Genomic_DNA"/>
</dbReference>
<dbReference type="SUPFAM" id="SSF53187">
    <property type="entry name" value="Zn-dependent exopeptidases"/>
    <property type="match status" value="1"/>
</dbReference>
<feature type="domain" description="Methyltransferase" evidence="5">
    <location>
        <begin position="387"/>
        <end position="440"/>
    </location>
</feature>
<dbReference type="Gene3D" id="3.40.50.150">
    <property type="entry name" value="Vaccinia Virus protein VP39"/>
    <property type="match status" value="1"/>
</dbReference>
<dbReference type="AlphaFoldDB" id="A0A1Q9EEZ8"/>
<protein>
    <submittedName>
        <fullName evidence="7">Putative arsenite methyltransferase</fullName>
    </submittedName>
</protein>
<feature type="domain" description="Succinylglutamate desuccinylase/Aspartoacylase catalytic" evidence="6">
    <location>
        <begin position="39"/>
        <end position="150"/>
    </location>
</feature>
<dbReference type="Pfam" id="PF13847">
    <property type="entry name" value="Methyltransf_31"/>
    <property type="match status" value="1"/>
</dbReference>
<dbReference type="SUPFAM" id="SSF53335">
    <property type="entry name" value="S-adenosyl-L-methionine-dependent methyltransferases"/>
    <property type="match status" value="1"/>
</dbReference>
<dbReference type="InterPro" id="IPR029063">
    <property type="entry name" value="SAM-dependent_MTases_sf"/>
</dbReference>
<dbReference type="OrthoDB" id="8300214at2759"/>
<comment type="caution">
    <text evidence="7">The sequence shown here is derived from an EMBL/GenBank/DDBJ whole genome shotgun (WGS) entry which is preliminary data.</text>
</comment>
<keyword evidence="8" id="KW-1185">Reference proteome</keyword>
<dbReference type="InterPro" id="IPR055438">
    <property type="entry name" value="AstE_AspA_cat"/>
</dbReference>
<evidence type="ECO:0000256" key="3">
    <source>
        <dbReference type="ARBA" id="ARBA00022801"/>
    </source>
</evidence>
<evidence type="ECO:0000259" key="6">
    <source>
        <dbReference type="Pfam" id="PF24827"/>
    </source>
</evidence>
<evidence type="ECO:0000259" key="5">
    <source>
        <dbReference type="Pfam" id="PF13847"/>
    </source>
</evidence>
<evidence type="ECO:0000256" key="1">
    <source>
        <dbReference type="ARBA" id="ARBA00001947"/>
    </source>
</evidence>
<evidence type="ECO:0000256" key="2">
    <source>
        <dbReference type="ARBA" id="ARBA00022723"/>
    </source>
</evidence>
<dbReference type="InterPro" id="IPR025714">
    <property type="entry name" value="Methyltranfer_dom"/>
</dbReference>
<keyword evidence="7" id="KW-0808">Transferase</keyword>
<dbReference type="Pfam" id="PF24827">
    <property type="entry name" value="AstE_AspA_cat"/>
    <property type="match status" value="1"/>
</dbReference>
<evidence type="ECO:0000313" key="8">
    <source>
        <dbReference type="Proteomes" id="UP000186817"/>
    </source>
</evidence>
<dbReference type="GO" id="GO:0032259">
    <property type="term" value="P:methylation"/>
    <property type="evidence" value="ECO:0007669"/>
    <property type="project" value="UniProtKB-KW"/>
</dbReference>
<dbReference type="Proteomes" id="UP000186817">
    <property type="component" value="Unassembled WGS sequence"/>
</dbReference>
<dbReference type="CDD" id="cd02440">
    <property type="entry name" value="AdoMet_MTases"/>
    <property type="match status" value="1"/>
</dbReference>
<evidence type="ECO:0000313" key="7">
    <source>
        <dbReference type="EMBL" id="OLQ05993.1"/>
    </source>
</evidence>
<keyword evidence="4" id="KW-0862">Zinc</keyword>
<comment type="cofactor">
    <cofactor evidence="1">
        <name>Zn(2+)</name>
        <dbReference type="ChEBI" id="CHEBI:29105"/>
    </cofactor>
</comment>
<dbReference type="Gene3D" id="3.40.630.10">
    <property type="entry name" value="Zn peptidases"/>
    <property type="match status" value="1"/>
</dbReference>
<evidence type="ECO:0000256" key="4">
    <source>
        <dbReference type="ARBA" id="ARBA00022833"/>
    </source>
</evidence>
<dbReference type="PANTHER" id="PTHR15162">
    <property type="entry name" value="ASPARTOACYLASE"/>
    <property type="match status" value="1"/>
</dbReference>
<name>A0A1Q9EEZ8_SYMMI</name>
<keyword evidence="7" id="KW-0489">Methyltransferase</keyword>
<dbReference type="OMA" id="YGNPRAQ"/>
<keyword evidence="2" id="KW-0479">Metal-binding</keyword>
<dbReference type="InterPro" id="IPR050178">
    <property type="entry name" value="AspA/AstE_fam"/>
</dbReference>
<dbReference type="GO" id="GO:0016788">
    <property type="term" value="F:hydrolase activity, acting on ester bonds"/>
    <property type="evidence" value="ECO:0007669"/>
    <property type="project" value="InterPro"/>
</dbReference>
<proteinExistence type="predicted"/>
<organism evidence="7 8">
    <name type="scientific">Symbiodinium microadriaticum</name>
    <name type="common">Dinoflagellate</name>
    <name type="synonym">Zooxanthella microadriatica</name>
    <dbReference type="NCBI Taxonomy" id="2951"/>
    <lineage>
        <taxon>Eukaryota</taxon>
        <taxon>Sar</taxon>
        <taxon>Alveolata</taxon>
        <taxon>Dinophyceae</taxon>
        <taxon>Suessiales</taxon>
        <taxon>Symbiodiniaceae</taxon>
        <taxon>Symbiodinium</taxon>
    </lineage>
</organism>
<dbReference type="GO" id="GO:0005829">
    <property type="term" value="C:cytosol"/>
    <property type="evidence" value="ECO:0007669"/>
    <property type="project" value="TreeGrafter"/>
</dbReference>
<accession>A0A1Q9EEZ8</accession>
<keyword evidence="3" id="KW-0378">Hydrolase</keyword>
<dbReference type="GO" id="GO:0008168">
    <property type="term" value="F:methyltransferase activity"/>
    <property type="evidence" value="ECO:0007669"/>
    <property type="project" value="UniProtKB-KW"/>
</dbReference>
<gene>
    <name evidence="7" type="primary">arsM</name>
    <name evidence="7" type="ORF">AK812_SmicGene10738</name>
</gene>
<dbReference type="PANTHER" id="PTHR15162:SF7">
    <property type="entry name" value="SUCCINYLGLUTAMATE DESUCCINYLASE"/>
    <property type="match status" value="1"/>
</dbReference>
<reference evidence="7 8" key="1">
    <citation type="submission" date="2016-02" db="EMBL/GenBank/DDBJ databases">
        <title>Genome analysis of coral dinoflagellate symbionts highlights evolutionary adaptations to a symbiotic lifestyle.</title>
        <authorList>
            <person name="Aranda M."/>
            <person name="Li Y."/>
            <person name="Liew Y.J."/>
            <person name="Baumgarten S."/>
            <person name="Simakov O."/>
            <person name="Wilson M."/>
            <person name="Piel J."/>
            <person name="Ashoor H."/>
            <person name="Bougouffa S."/>
            <person name="Bajic V.B."/>
            <person name="Ryu T."/>
            <person name="Ravasi T."/>
            <person name="Bayer T."/>
            <person name="Micklem G."/>
            <person name="Kim H."/>
            <person name="Bhak J."/>
            <person name="Lajeunesse T.C."/>
            <person name="Voolstra C.R."/>
        </authorList>
    </citation>
    <scope>NUCLEOTIDE SEQUENCE [LARGE SCALE GENOMIC DNA]</scope>
    <source>
        <strain evidence="7 8">CCMP2467</strain>
    </source>
</reference>
<dbReference type="GO" id="GO:0046872">
    <property type="term" value="F:metal ion binding"/>
    <property type="evidence" value="ECO:0007669"/>
    <property type="project" value="UniProtKB-KW"/>
</dbReference>